<organism evidence="1">
    <name type="scientific">marine sediment metagenome</name>
    <dbReference type="NCBI Taxonomy" id="412755"/>
    <lineage>
        <taxon>unclassified sequences</taxon>
        <taxon>metagenomes</taxon>
        <taxon>ecological metagenomes</taxon>
    </lineage>
</organism>
<protein>
    <submittedName>
        <fullName evidence="1">Uncharacterized protein</fullName>
    </submittedName>
</protein>
<comment type="caution">
    <text evidence="1">The sequence shown here is derived from an EMBL/GenBank/DDBJ whole genome shotgun (WGS) entry which is preliminary data.</text>
</comment>
<evidence type="ECO:0000313" key="1">
    <source>
        <dbReference type="EMBL" id="KKL57466.1"/>
    </source>
</evidence>
<dbReference type="AlphaFoldDB" id="A0A0F9DUM8"/>
<sequence length="52" mass="5793">MASSYLELTNRVIRRFNEVELTAANFAAAVGFQAFIKDSVNDSIQDINEAEL</sequence>
<gene>
    <name evidence="1" type="ORF">LCGC14_2235150</name>
</gene>
<feature type="non-terminal residue" evidence="1">
    <location>
        <position position="52"/>
    </location>
</feature>
<proteinExistence type="predicted"/>
<name>A0A0F9DUM8_9ZZZZ</name>
<reference evidence="1" key="1">
    <citation type="journal article" date="2015" name="Nature">
        <title>Complex archaea that bridge the gap between prokaryotes and eukaryotes.</title>
        <authorList>
            <person name="Spang A."/>
            <person name="Saw J.H."/>
            <person name="Jorgensen S.L."/>
            <person name="Zaremba-Niedzwiedzka K."/>
            <person name="Martijn J."/>
            <person name="Lind A.E."/>
            <person name="van Eijk R."/>
            <person name="Schleper C."/>
            <person name="Guy L."/>
            <person name="Ettema T.J."/>
        </authorList>
    </citation>
    <scope>NUCLEOTIDE SEQUENCE</scope>
</reference>
<accession>A0A0F9DUM8</accession>
<dbReference type="EMBL" id="LAZR01030157">
    <property type="protein sequence ID" value="KKL57466.1"/>
    <property type="molecule type" value="Genomic_DNA"/>
</dbReference>